<feature type="region of interest" description="Disordered" evidence="1">
    <location>
        <begin position="16"/>
        <end position="38"/>
    </location>
</feature>
<dbReference type="SUPFAM" id="SSF52821">
    <property type="entry name" value="Rhodanese/Cell cycle control phosphatase"/>
    <property type="match status" value="1"/>
</dbReference>
<name>A0ABY7C577_9HYPH</name>
<evidence type="ECO:0000259" key="2">
    <source>
        <dbReference type="PROSITE" id="PS50206"/>
    </source>
</evidence>
<dbReference type="InterPro" id="IPR001763">
    <property type="entry name" value="Rhodanese-like_dom"/>
</dbReference>
<feature type="domain" description="Rhodanese" evidence="2">
    <location>
        <begin position="96"/>
        <end position="179"/>
    </location>
</feature>
<dbReference type="Gene3D" id="3.40.250.10">
    <property type="entry name" value="Rhodanese-like domain"/>
    <property type="match status" value="1"/>
</dbReference>
<dbReference type="InterPro" id="IPR036873">
    <property type="entry name" value="Rhodanese-like_dom_sf"/>
</dbReference>
<proteinExistence type="predicted"/>
<dbReference type="Pfam" id="PF00581">
    <property type="entry name" value="Rhodanese"/>
    <property type="match status" value="1"/>
</dbReference>
<evidence type="ECO:0000256" key="1">
    <source>
        <dbReference type="SAM" id="MobiDB-lite"/>
    </source>
</evidence>
<dbReference type="EMBL" id="CP114029">
    <property type="protein sequence ID" value="WAP71178.1"/>
    <property type="molecule type" value="Genomic_DNA"/>
</dbReference>
<organism evidence="3 4">
    <name type="scientific">Jiella pelagia</name>
    <dbReference type="NCBI Taxonomy" id="2986949"/>
    <lineage>
        <taxon>Bacteria</taxon>
        <taxon>Pseudomonadati</taxon>
        <taxon>Pseudomonadota</taxon>
        <taxon>Alphaproteobacteria</taxon>
        <taxon>Hyphomicrobiales</taxon>
        <taxon>Aurantimonadaceae</taxon>
        <taxon>Jiella</taxon>
    </lineage>
</organism>
<sequence>MLLGASIAGPIAPGAALADETTESRPGAVPEPEGYRMDGYRSPVPATLAGGTVVDTPEAVRLHEQGAPFIDVLPRVPRPKGLPEGTIWRPEQRHDIPGSIWLVDTGYGELAPVMERYFLAGLAEASQGDKAAPIVFYCKRDCWMSYNAAKRAIAAGYSSVYWYPDGTDGWAEAGRPLEKREPQPRPDE</sequence>
<evidence type="ECO:0000313" key="4">
    <source>
        <dbReference type="Proteomes" id="UP001164020"/>
    </source>
</evidence>
<accession>A0ABY7C577</accession>
<gene>
    <name evidence="3" type="ORF">OH818_12830</name>
</gene>
<dbReference type="CDD" id="cd00158">
    <property type="entry name" value="RHOD"/>
    <property type="match status" value="1"/>
</dbReference>
<protein>
    <submittedName>
        <fullName evidence="3">PQQ-dependent catabolism-associated CXXCW motif protein</fullName>
    </submittedName>
</protein>
<dbReference type="RefSeq" id="WP_268883723.1">
    <property type="nucleotide sequence ID" value="NZ_CP114029.1"/>
</dbReference>
<reference evidence="3" key="1">
    <citation type="submission" date="2022-12" db="EMBL/GenBank/DDBJ databases">
        <title>Jiella pelagia sp. nov., isolated from phosphonate enriched culture of Northwest Pacific surface seawater.</title>
        <authorList>
            <person name="Shin D.Y."/>
            <person name="Hwang C.Y."/>
        </authorList>
    </citation>
    <scope>NUCLEOTIDE SEQUENCE</scope>
    <source>
        <strain evidence="3">HL-NP1</strain>
    </source>
</reference>
<dbReference type="Proteomes" id="UP001164020">
    <property type="component" value="Chromosome"/>
</dbReference>
<dbReference type="NCBIfam" id="TIGR03865">
    <property type="entry name" value="PQQ_CXXCW"/>
    <property type="match status" value="1"/>
</dbReference>
<dbReference type="PROSITE" id="PS50206">
    <property type="entry name" value="RHODANESE_3"/>
    <property type="match status" value="1"/>
</dbReference>
<dbReference type="InterPro" id="IPR022376">
    <property type="entry name" value="PQQ_CXXCW"/>
</dbReference>
<evidence type="ECO:0000313" key="3">
    <source>
        <dbReference type="EMBL" id="WAP71178.1"/>
    </source>
</evidence>
<keyword evidence="4" id="KW-1185">Reference proteome</keyword>